<evidence type="ECO:0000256" key="2">
    <source>
        <dbReference type="ARBA" id="ARBA00022448"/>
    </source>
</evidence>
<evidence type="ECO:0000256" key="3">
    <source>
        <dbReference type="ARBA" id="ARBA00022592"/>
    </source>
</evidence>
<keyword evidence="5 8" id="KW-1133">Transmembrane helix</keyword>
<feature type="transmembrane region" description="Helical" evidence="8">
    <location>
        <begin position="150"/>
        <end position="170"/>
    </location>
</feature>
<keyword evidence="3" id="KW-0592">Phosphate transport</keyword>
<dbReference type="GO" id="GO:0016020">
    <property type="term" value="C:membrane"/>
    <property type="evidence" value="ECO:0007669"/>
    <property type="project" value="UniProtKB-SubCell"/>
</dbReference>
<feature type="region of interest" description="Disordered" evidence="7">
    <location>
        <begin position="1"/>
        <end position="20"/>
    </location>
</feature>
<dbReference type="Pfam" id="PF01384">
    <property type="entry name" value="PHO4"/>
    <property type="match status" value="1"/>
</dbReference>
<evidence type="ECO:0000256" key="1">
    <source>
        <dbReference type="ARBA" id="ARBA00004141"/>
    </source>
</evidence>
<reference evidence="9" key="1">
    <citation type="submission" date="2021-01" db="EMBL/GenBank/DDBJ databases">
        <authorList>
            <person name="Corre E."/>
            <person name="Pelletier E."/>
            <person name="Niang G."/>
            <person name="Scheremetjew M."/>
            <person name="Finn R."/>
            <person name="Kale V."/>
            <person name="Holt S."/>
            <person name="Cochrane G."/>
            <person name="Meng A."/>
            <person name="Brown T."/>
            <person name="Cohen L."/>
        </authorList>
    </citation>
    <scope>NUCLEOTIDE SEQUENCE</scope>
    <source>
        <strain evidence="9">CCMP2877</strain>
    </source>
</reference>
<dbReference type="GO" id="GO:0005315">
    <property type="term" value="F:phosphate transmembrane transporter activity"/>
    <property type="evidence" value="ECO:0007669"/>
    <property type="project" value="InterPro"/>
</dbReference>
<dbReference type="PANTHER" id="PTHR11101">
    <property type="entry name" value="PHOSPHATE TRANSPORTER"/>
    <property type="match status" value="1"/>
</dbReference>
<accession>A0A7S1UC45</accession>
<evidence type="ECO:0000313" key="9">
    <source>
        <dbReference type="EMBL" id="CAD9261399.1"/>
    </source>
</evidence>
<proteinExistence type="predicted"/>
<feature type="transmembrane region" description="Helical" evidence="8">
    <location>
        <begin position="238"/>
        <end position="259"/>
    </location>
</feature>
<keyword evidence="6 8" id="KW-0472">Membrane</keyword>
<dbReference type="GO" id="GO:0035435">
    <property type="term" value="P:phosphate ion transmembrane transport"/>
    <property type="evidence" value="ECO:0007669"/>
    <property type="project" value="TreeGrafter"/>
</dbReference>
<dbReference type="EMBL" id="HBGJ01031214">
    <property type="protein sequence ID" value="CAD9261399.1"/>
    <property type="molecule type" value="Transcribed_RNA"/>
</dbReference>
<comment type="subcellular location">
    <subcellularLocation>
        <location evidence="1">Membrane</location>
        <topology evidence="1">Multi-pass membrane protein</topology>
    </subcellularLocation>
</comment>
<evidence type="ECO:0000256" key="4">
    <source>
        <dbReference type="ARBA" id="ARBA00022692"/>
    </source>
</evidence>
<evidence type="ECO:0008006" key="10">
    <source>
        <dbReference type="Google" id="ProtNLM"/>
    </source>
</evidence>
<protein>
    <recommendedName>
        <fullName evidence="10">Phosphate transporter</fullName>
    </recommendedName>
</protein>
<dbReference type="InterPro" id="IPR001204">
    <property type="entry name" value="Phos_transporter"/>
</dbReference>
<evidence type="ECO:0000256" key="6">
    <source>
        <dbReference type="ARBA" id="ARBA00023136"/>
    </source>
</evidence>
<dbReference type="PANTHER" id="PTHR11101:SF80">
    <property type="entry name" value="PHOSPHATE TRANSPORTER"/>
    <property type="match status" value="1"/>
</dbReference>
<organism evidence="9">
    <name type="scientific">Phaeomonas parva</name>
    <dbReference type="NCBI Taxonomy" id="124430"/>
    <lineage>
        <taxon>Eukaryota</taxon>
        <taxon>Sar</taxon>
        <taxon>Stramenopiles</taxon>
        <taxon>Ochrophyta</taxon>
        <taxon>Pinguiophyceae</taxon>
        <taxon>Pinguiochrysidales</taxon>
        <taxon>Pinguiochrysidaceae</taxon>
        <taxon>Phaeomonas</taxon>
    </lineage>
</organism>
<keyword evidence="2" id="KW-0813">Transport</keyword>
<sequence length="264" mass="28214">MPSVGGMKSDSGSTDPNSLWGRLVNWFTPQEELDKAQSVGLTSMVEMNTTSDGSHAPLSVGTGLASQEDSEPKDEPVVDEHGVVVEENFSVEQEDAIYVFRYLLVFNAVLESFSHGANDTANSTAAFAAIINGNDEGLDACDASESQRRVMFLAGAFVLMGIVTVGYRVIETVGKGITAVNYQRGWCIEFASTFSVVLATWLELPVSTTHCQIGAVTFVGLAAFGADKVKWSTLGQIVISWVLTLPFSGLLAAALAAMFREGLR</sequence>
<dbReference type="AlphaFoldDB" id="A0A7S1UC45"/>
<gene>
    <name evidence="9" type="ORF">PPAR1163_LOCUS19779</name>
</gene>
<keyword evidence="4 8" id="KW-0812">Transmembrane</keyword>
<evidence type="ECO:0000256" key="5">
    <source>
        <dbReference type="ARBA" id="ARBA00022989"/>
    </source>
</evidence>
<evidence type="ECO:0000256" key="8">
    <source>
        <dbReference type="SAM" id="Phobius"/>
    </source>
</evidence>
<feature type="region of interest" description="Disordered" evidence="7">
    <location>
        <begin position="46"/>
        <end position="76"/>
    </location>
</feature>
<name>A0A7S1UC45_9STRA</name>
<evidence type="ECO:0000256" key="7">
    <source>
        <dbReference type="SAM" id="MobiDB-lite"/>
    </source>
</evidence>